<protein>
    <submittedName>
        <fullName evidence="1">Uncharacterized protein</fullName>
    </submittedName>
</protein>
<dbReference type="EMBL" id="MG018930">
    <property type="protein sequence ID" value="ATW58356.1"/>
    <property type="molecule type" value="Genomic_DNA"/>
</dbReference>
<keyword evidence="2" id="KW-1185">Reference proteome</keyword>
<sequence>MLIETSDDRRLEVIHIEQTKRLFMCIEDPHGSQETIILDTQQAELLHSFLSEFFGASE</sequence>
<accession>A0A2H4P858</accession>
<dbReference type="Proteomes" id="UP000241096">
    <property type="component" value="Segment"/>
</dbReference>
<evidence type="ECO:0000313" key="2">
    <source>
        <dbReference type="Proteomes" id="UP000241096"/>
    </source>
</evidence>
<name>A0A2H4P858_9CAUD</name>
<reference evidence="1 2" key="1">
    <citation type="submission" date="2017-09" db="EMBL/GenBank/DDBJ databases">
        <authorList>
            <person name="Ehlers B."/>
            <person name="Leendertz F.H."/>
        </authorList>
    </citation>
    <scope>NUCLEOTIDE SEQUENCE [LARGE SCALE GENOMIC DNA]</scope>
</reference>
<proteinExistence type="predicted"/>
<organism evidence="1 2">
    <name type="scientific">Pseudomonas phage ventosus</name>
    <dbReference type="NCBI Taxonomy" id="2048980"/>
    <lineage>
        <taxon>Viruses</taxon>
        <taxon>Duplodnaviria</taxon>
        <taxon>Heunggongvirae</taxon>
        <taxon>Uroviricota</taxon>
        <taxon>Caudoviricetes</taxon>
        <taxon>Vandenendeviridae</taxon>
        <taxon>Gorskivirinae</taxon>
        <taxon>Ventosusvirus</taxon>
        <taxon>Ventosusvirus ventosus</taxon>
    </lineage>
</organism>
<gene>
    <name evidence="1" type="ORF">CNR37_00149</name>
</gene>
<evidence type="ECO:0000313" key="1">
    <source>
        <dbReference type="EMBL" id="ATW58356.1"/>
    </source>
</evidence>